<gene>
    <name evidence="2" type="ORF">BR63_15055</name>
</gene>
<feature type="transmembrane region" description="Helical" evidence="1">
    <location>
        <begin position="12"/>
        <end position="30"/>
    </location>
</feature>
<keyword evidence="1" id="KW-0472">Membrane</keyword>
<name>A0A7G6E5Y0_THEFR</name>
<evidence type="ECO:0000256" key="1">
    <source>
        <dbReference type="SAM" id="Phobius"/>
    </source>
</evidence>
<keyword evidence="1" id="KW-1133">Transmembrane helix</keyword>
<proteinExistence type="predicted"/>
<dbReference type="KEGG" id="tfr:BR63_15055"/>
<evidence type="ECO:0000313" key="2">
    <source>
        <dbReference type="EMBL" id="QNB47484.1"/>
    </source>
</evidence>
<keyword evidence="3" id="KW-1185">Reference proteome</keyword>
<reference evidence="2 3" key="1">
    <citation type="journal article" date="2019" name="Front. Microbiol.">
        <title>Thermoanaerosceptrum fracticalcis gen. nov. sp. nov., a Novel Fumarate-Fermenting Microorganism From a Deep Fractured Carbonate Aquifer of the US Great Basin.</title>
        <authorList>
            <person name="Hamilton-Brehm S.D."/>
            <person name="Stewart L.E."/>
            <person name="Zavarin M."/>
            <person name="Caldwell M."/>
            <person name="Lawson P.A."/>
            <person name="Onstott T.C."/>
            <person name="Grzymski J."/>
            <person name="Neveux I."/>
            <person name="Lollar B.S."/>
            <person name="Russell C.E."/>
            <person name="Moser D.P."/>
        </authorList>
    </citation>
    <scope>NUCLEOTIDE SEQUENCE [LARGE SCALE GENOMIC DNA]</scope>
    <source>
        <strain evidence="2 3">DRI-13</strain>
    </source>
</reference>
<evidence type="ECO:0000313" key="3">
    <source>
        <dbReference type="Proteomes" id="UP000515847"/>
    </source>
</evidence>
<dbReference type="RefSeq" id="WP_034423440.1">
    <property type="nucleotide sequence ID" value="NZ_CP045798.1"/>
</dbReference>
<organism evidence="2 3">
    <name type="scientific">Thermanaerosceptrum fracticalcis</name>
    <dbReference type="NCBI Taxonomy" id="1712410"/>
    <lineage>
        <taxon>Bacteria</taxon>
        <taxon>Bacillati</taxon>
        <taxon>Bacillota</taxon>
        <taxon>Clostridia</taxon>
        <taxon>Eubacteriales</taxon>
        <taxon>Peptococcaceae</taxon>
        <taxon>Thermanaerosceptrum</taxon>
    </lineage>
</organism>
<accession>A0A7G6E5Y0</accession>
<dbReference type="Proteomes" id="UP000515847">
    <property type="component" value="Chromosome"/>
</dbReference>
<sequence>MHIWGKKRKKSSLFYYLGIPLAVLAGYQLWKKSDMLQEMISRDRRERNNYDNRYEEDEF</sequence>
<dbReference type="AlphaFoldDB" id="A0A7G6E5Y0"/>
<dbReference type="EMBL" id="CP045798">
    <property type="protein sequence ID" value="QNB47484.1"/>
    <property type="molecule type" value="Genomic_DNA"/>
</dbReference>
<protein>
    <submittedName>
        <fullName evidence="2">Uncharacterized protein</fullName>
    </submittedName>
</protein>
<keyword evidence="1" id="KW-0812">Transmembrane</keyword>